<feature type="binding site" evidence="11">
    <location>
        <position position="197"/>
    </location>
    <ligand>
        <name>pyridoxal 5'-phosphate</name>
        <dbReference type="ChEBI" id="CHEBI:597326"/>
    </ligand>
</feature>
<dbReference type="UniPathway" id="UPA00135">
    <property type="reaction ID" value="UER00197"/>
</dbReference>
<evidence type="ECO:0000313" key="13">
    <source>
        <dbReference type="EMBL" id="QPL05406.1"/>
    </source>
</evidence>
<dbReference type="SUPFAM" id="SSF53383">
    <property type="entry name" value="PLP-dependent transferases"/>
    <property type="match status" value="1"/>
</dbReference>
<dbReference type="EMBL" id="CP063989">
    <property type="protein sequence ID" value="QPL05406.1"/>
    <property type="molecule type" value="Genomic_DNA"/>
</dbReference>
<keyword evidence="11" id="KW-0963">Cytoplasm</keyword>
<dbReference type="EC" id="2.6.1.52" evidence="11"/>
<dbReference type="NCBIfam" id="TIGR01364">
    <property type="entry name" value="serC_1"/>
    <property type="match status" value="1"/>
</dbReference>
<comment type="catalytic activity">
    <reaction evidence="9 11">
        <text>4-(phosphooxy)-L-threonine + 2-oxoglutarate = (R)-3-hydroxy-2-oxo-4-phosphooxybutanoate + L-glutamate</text>
        <dbReference type="Rhea" id="RHEA:16573"/>
        <dbReference type="ChEBI" id="CHEBI:16810"/>
        <dbReference type="ChEBI" id="CHEBI:29985"/>
        <dbReference type="ChEBI" id="CHEBI:58452"/>
        <dbReference type="ChEBI" id="CHEBI:58538"/>
        <dbReference type="EC" id="2.6.1.52"/>
    </reaction>
</comment>
<comment type="subunit">
    <text evidence="11">Homodimer.</text>
</comment>
<dbReference type="FunFam" id="3.90.1150.10:FF:000006">
    <property type="entry name" value="Phosphoserine aminotransferase"/>
    <property type="match status" value="1"/>
</dbReference>
<dbReference type="RefSeq" id="WP_166858084.1">
    <property type="nucleotide sequence ID" value="NZ_CP063989.1"/>
</dbReference>
<dbReference type="GO" id="GO:0006564">
    <property type="term" value="P:L-serine biosynthetic process"/>
    <property type="evidence" value="ECO:0007669"/>
    <property type="project" value="UniProtKB-UniRule"/>
</dbReference>
<dbReference type="GO" id="GO:0004648">
    <property type="term" value="F:O-phospho-L-serine:2-oxoglutarate aminotransferase activity"/>
    <property type="evidence" value="ECO:0007669"/>
    <property type="project" value="UniProtKB-UniRule"/>
</dbReference>
<name>A0A7T0PVL0_9ACTO</name>
<dbReference type="Proteomes" id="UP000594637">
    <property type="component" value="Chromosome"/>
</dbReference>
<feature type="binding site" evidence="11">
    <location>
        <position position="41"/>
    </location>
    <ligand>
        <name>L-glutamate</name>
        <dbReference type="ChEBI" id="CHEBI:29985"/>
    </ligand>
</feature>
<keyword evidence="4 11" id="KW-0032">Aminotransferase</keyword>
<evidence type="ECO:0000256" key="7">
    <source>
        <dbReference type="ARBA" id="ARBA00022898"/>
    </source>
</evidence>
<dbReference type="AlphaFoldDB" id="A0A7T0PVL0"/>
<dbReference type="PANTHER" id="PTHR43247">
    <property type="entry name" value="PHOSPHOSERINE AMINOTRANSFERASE"/>
    <property type="match status" value="1"/>
</dbReference>
<dbReference type="InterPro" id="IPR022278">
    <property type="entry name" value="Pser_aminoTfrase"/>
</dbReference>
<feature type="modified residue" description="N6-(pyridoxal phosphate)lysine" evidence="11">
    <location>
        <position position="198"/>
    </location>
</feature>
<comment type="caution">
    <text evidence="11">Lacks conserved residue(s) required for the propagation of feature annotation.</text>
</comment>
<comment type="similarity">
    <text evidence="3 11">Belongs to the class-V pyridoxal-phosphate-dependent aminotransferase family. SerC subfamily.</text>
</comment>
<dbReference type="HAMAP" id="MF_00160">
    <property type="entry name" value="SerC_aminotrans_5"/>
    <property type="match status" value="1"/>
</dbReference>
<dbReference type="PANTHER" id="PTHR43247:SF1">
    <property type="entry name" value="PHOSPHOSERINE AMINOTRANSFERASE"/>
    <property type="match status" value="1"/>
</dbReference>
<evidence type="ECO:0000313" key="14">
    <source>
        <dbReference type="Proteomes" id="UP000594637"/>
    </source>
</evidence>
<dbReference type="GO" id="GO:0030170">
    <property type="term" value="F:pyridoxal phosphate binding"/>
    <property type="evidence" value="ECO:0007669"/>
    <property type="project" value="UniProtKB-UniRule"/>
</dbReference>
<dbReference type="UniPathway" id="UPA00244">
    <property type="reaction ID" value="UER00311"/>
</dbReference>
<comment type="subcellular location">
    <subcellularLocation>
        <location evidence="11">Cytoplasm</location>
    </subcellularLocation>
</comment>
<proteinExistence type="inferred from homology"/>
<dbReference type="InterPro" id="IPR000192">
    <property type="entry name" value="Aminotrans_V_dom"/>
</dbReference>
<organism evidence="13 14">
    <name type="scientific">Actinomyces respiraculi</name>
    <dbReference type="NCBI Taxonomy" id="2744574"/>
    <lineage>
        <taxon>Bacteria</taxon>
        <taxon>Bacillati</taxon>
        <taxon>Actinomycetota</taxon>
        <taxon>Actinomycetes</taxon>
        <taxon>Actinomycetales</taxon>
        <taxon>Actinomycetaceae</taxon>
        <taxon>Actinomyces</taxon>
    </lineage>
</organism>
<feature type="binding site" evidence="11">
    <location>
        <begin position="239"/>
        <end position="240"/>
    </location>
    <ligand>
        <name>pyridoxal 5'-phosphate</name>
        <dbReference type="ChEBI" id="CHEBI:597326"/>
    </ligand>
</feature>
<dbReference type="Gene3D" id="3.90.1150.10">
    <property type="entry name" value="Aspartate Aminotransferase, domain 1"/>
    <property type="match status" value="1"/>
</dbReference>
<keyword evidence="14" id="KW-1185">Reference proteome</keyword>
<gene>
    <name evidence="11 13" type="primary">serC</name>
    <name evidence="13" type="ORF">ID810_12070</name>
</gene>
<accession>A0A7T0PVL0</accession>
<comment type="cofactor">
    <cofactor evidence="11">
        <name>pyridoxal 5'-phosphate</name>
        <dbReference type="ChEBI" id="CHEBI:597326"/>
    </cofactor>
    <text evidence="11">Binds 1 pyridoxal phosphate per subunit.</text>
</comment>
<evidence type="ECO:0000256" key="11">
    <source>
        <dbReference type="HAMAP-Rule" id="MF_00160"/>
    </source>
</evidence>
<reference evidence="13 14" key="1">
    <citation type="submission" date="2020-11" db="EMBL/GenBank/DDBJ databases">
        <title>Actinomyces sp. ZJ750.</title>
        <authorList>
            <person name="Zhou J."/>
        </authorList>
    </citation>
    <scope>NUCLEOTIDE SEQUENCE [LARGE SCALE GENOMIC DNA]</scope>
    <source>
        <strain evidence="13 14">ZJ750</strain>
    </source>
</reference>
<evidence type="ECO:0000256" key="8">
    <source>
        <dbReference type="ARBA" id="ARBA00023299"/>
    </source>
</evidence>
<dbReference type="KEGG" id="arep:ID810_12070"/>
<dbReference type="NCBIfam" id="NF003764">
    <property type="entry name" value="PRK05355.1"/>
    <property type="match status" value="1"/>
</dbReference>
<evidence type="ECO:0000256" key="6">
    <source>
        <dbReference type="ARBA" id="ARBA00022679"/>
    </source>
</evidence>
<feature type="binding site" evidence="11">
    <location>
        <position position="101"/>
    </location>
    <ligand>
        <name>pyridoxal 5'-phosphate</name>
        <dbReference type="ChEBI" id="CHEBI:597326"/>
    </ligand>
</feature>
<evidence type="ECO:0000259" key="12">
    <source>
        <dbReference type="Pfam" id="PF00266"/>
    </source>
</evidence>
<evidence type="ECO:0000256" key="5">
    <source>
        <dbReference type="ARBA" id="ARBA00022605"/>
    </source>
</evidence>
<comment type="function">
    <text evidence="1 11">Catalyzes the reversible conversion of 3-phosphohydroxypyruvate to phosphoserine and of 3-hydroxy-2-oxo-4-phosphonooxybutanoate to phosphohydroxythreonine.</text>
</comment>
<evidence type="ECO:0000256" key="2">
    <source>
        <dbReference type="ARBA" id="ARBA00005099"/>
    </source>
</evidence>
<dbReference type="GO" id="GO:0008615">
    <property type="term" value="P:pyridoxine biosynthetic process"/>
    <property type="evidence" value="ECO:0007669"/>
    <property type="project" value="UniProtKB-UniRule"/>
</dbReference>
<comment type="pathway">
    <text evidence="11">Cofactor biosynthesis; pyridoxine 5'-phosphate biosynthesis; pyridoxine 5'-phosphate from D-erythrose 4-phosphate: step 3/5.</text>
</comment>
<dbReference type="PIRSF" id="PIRSF000525">
    <property type="entry name" value="SerC"/>
    <property type="match status" value="1"/>
</dbReference>
<feature type="domain" description="Aminotransferase class V" evidence="12">
    <location>
        <begin position="4"/>
        <end position="350"/>
    </location>
</feature>
<dbReference type="Gene3D" id="3.40.640.10">
    <property type="entry name" value="Type I PLP-dependent aspartate aminotransferase-like (Major domain)"/>
    <property type="match status" value="1"/>
</dbReference>
<dbReference type="Pfam" id="PF00266">
    <property type="entry name" value="Aminotran_5"/>
    <property type="match status" value="1"/>
</dbReference>
<evidence type="ECO:0000256" key="3">
    <source>
        <dbReference type="ARBA" id="ARBA00006904"/>
    </source>
</evidence>
<dbReference type="InterPro" id="IPR015421">
    <property type="entry name" value="PyrdxlP-dep_Trfase_major"/>
</dbReference>
<keyword evidence="11" id="KW-0664">Pyridoxine biosynthesis</keyword>
<comment type="pathway">
    <text evidence="2 11">Amino-acid biosynthesis; L-serine biosynthesis; L-serine from 3-phospho-D-glycerate: step 2/3.</text>
</comment>
<protein>
    <recommendedName>
        <fullName evidence="11">Phosphoserine aminotransferase</fullName>
        <ecNumber evidence="11">2.6.1.52</ecNumber>
    </recommendedName>
    <alternativeName>
        <fullName evidence="11">Phosphohydroxythreonine aminotransferase</fullName>
        <shortName evidence="11">PSAT</shortName>
    </alternativeName>
</protein>
<evidence type="ECO:0000256" key="9">
    <source>
        <dbReference type="ARBA" id="ARBA00047630"/>
    </source>
</evidence>
<keyword evidence="7 11" id="KW-0663">Pyridoxal phosphate</keyword>
<keyword evidence="5 11" id="KW-0028">Amino-acid biosynthesis</keyword>
<feature type="binding site" evidence="11">
    <location>
        <begin position="75"/>
        <end position="76"/>
    </location>
    <ligand>
        <name>pyridoxal 5'-phosphate</name>
        <dbReference type="ChEBI" id="CHEBI:597326"/>
    </ligand>
</feature>
<feature type="binding site" evidence="11">
    <location>
        <position position="152"/>
    </location>
    <ligand>
        <name>pyridoxal 5'-phosphate</name>
        <dbReference type="ChEBI" id="CHEBI:597326"/>
    </ligand>
</feature>
<dbReference type="FunFam" id="3.40.640.10:FF:000010">
    <property type="entry name" value="Phosphoserine aminotransferase"/>
    <property type="match status" value="1"/>
</dbReference>
<keyword evidence="8 11" id="KW-0718">Serine biosynthesis</keyword>
<evidence type="ECO:0000256" key="1">
    <source>
        <dbReference type="ARBA" id="ARBA00003483"/>
    </source>
</evidence>
<evidence type="ECO:0000256" key="4">
    <source>
        <dbReference type="ARBA" id="ARBA00022576"/>
    </source>
</evidence>
<dbReference type="InterPro" id="IPR015422">
    <property type="entry name" value="PyrdxlP-dep_Trfase_small"/>
</dbReference>
<comment type="catalytic activity">
    <reaction evidence="10 11">
        <text>O-phospho-L-serine + 2-oxoglutarate = 3-phosphooxypyruvate + L-glutamate</text>
        <dbReference type="Rhea" id="RHEA:14329"/>
        <dbReference type="ChEBI" id="CHEBI:16810"/>
        <dbReference type="ChEBI" id="CHEBI:18110"/>
        <dbReference type="ChEBI" id="CHEBI:29985"/>
        <dbReference type="ChEBI" id="CHEBI:57524"/>
        <dbReference type="EC" id="2.6.1.52"/>
    </reaction>
</comment>
<evidence type="ECO:0000256" key="10">
    <source>
        <dbReference type="ARBA" id="ARBA00049007"/>
    </source>
</evidence>
<dbReference type="InterPro" id="IPR015424">
    <property type="entry name" value="PyrdxlP-dep_Trfase"/>
</dbReference>
<sequence length="362" mass="38544">MRVHNFSAGPAQLPLPVLERAASELTDWRSSGMSVLEVSHRGKDFTACAADAEATIRRLTGASDDYAVLFLAGGATGQFSAIPGNLTERGDTAAFLNTGQWSAKAIKEAQRQGVDAVVVADEADSSYTTTPDAGSFTVPEGARYLYYCANETIGGVAMPYVPTAEAAGVPIVADVSSMYLSRPVDVDAFGVIFGGAQKNLGPAGMDISLIRKDLLGRARADVPAIWDWKVMAEADSMLNTPPTFSIYLLGLILHWIEDSGGLAAMAERNDAKAQRLYDAIDTSDFYSNPVEKRSRSAMNIPFTLADPSLDTAFLAGAEDAGLTNLKGHRSVGGMRASLYNAMTDDGVSALIDYMAEFERTRA</sequence>
<dbReference type="GO" id="GO:0005737">
    <property type="term" value="C:cytoplasm"/>
    <property type="evidence" value="ECO:0007669"/>
    <property type="project" value="UniProtKB-SubCell"/>
</dbReference>
<keyword evidence="6 11" id="KW-0808">Transferase</keyword>
<feature type="binding site" evidence="11">
    <location>
        <position position="174"/>
    </location>
    <ligand>
        <name>pyridoxal 5'-phosphate</name>
        <dbReference type="ChEBI" id="CHEBI:597326"/>
    </ligand>
</feature>